<evidence type="ECO:0000256" key="6">
    <source>
        <dbReference type="ARBA" id="ARBA00023136"/>
    </source>
</evidence>
<dbReference type="Proteomes" id="UP000494040">
    <property type="component" value="Unassembled WGS sequence"/>
</dbReference>
<comment type="catalytic activity">
    <reaction evidence="16">
        <text>12-(9Z-hexadecenoyloxy)-octadecanoate + H2O = 12-hydroxyoctadecanoate + (9Z)-hexadecenoate + H(+)</text>
        <dbReference type="Rhea" id="RHEA:52072"/>
        <dbReference type="ChEBI" id="CHEBI:15377"/>
        <dbReference type="ChEBI" id="CHEBI:15378"/>
        <dbReference type="ChEBI" id="CHEBI:32372"/>
        <dbReference type="ChEBI" id="CHEBI:84201"/>
        <dbReference type="ChEBI" id="CHEBI:136312"/>
    </reaction>
    <physiologicalReaction direction="left-to-right" evidence="16">
        <dbReference type="Rhea" id="RHEA:52073"/>
    </physiologicalReaction>
</comment>
<comment type="catalytic activity">
    <reaction evidence="9">
        <text>9-hexadecanoyloxy-octadecanoate + H2O = 9-hydroxy-octadecanoate + hexadecanoate + H(+)</text>
        <dbReference type="Rhea" id="RHEA:52052"/>
        <dbReference type="ChEBI" id="CHEBI:7896"/>
        <dbReference type="ChEBI" id="CHEBI:15377"/>
        <dbReference type="ChEBI" id="CHEBI:15378"/>
        <dbReference type="ChEBI" id="CHEBI:83670"/>
        <dbReference type="ChEBI" id="CHEBI:136286"/>
    </reaction>
    <physiologicalReaction direction="left-to-right" evidence="9">
        <dbReference type="Rhea" id="RHEA:52053"/>
    </physiologicalReaction>
</comment>
<keyword evidence="19" id="KW-1185">Reference proteome</keyword>
<feature type="transmembrane region" description="Helical" evidence="17">
    <location>
        <begin position="135"/>
        <end position="152"/>
    </location>
</feature>
<dbReference type="OrthoDB" id="1898221at2759"/>
<dbReference type="Pfam" id="PF04750">
    <property type="entry name" value="Far-17a_AIG1"/>
    <property type="match status" value="1"/>
</dbReference>
<evidence type="ECO:0000256" key="4">
    <source>
        <dbReference type="ARBA" id="ARBA00022692"/>
    </source>
</evidence>
<evidence type="ECO:0000256" key="17">
    <source>
        <dbReference type="SAM" id="Phobius"/>
    </source>
</evidence>
<dbReference type="GO" id="GO:0012505">
    <property type="term" value="C:endomembrane system"/>
    <property type="evidence" value="ECO:0007669"/>
    <property type="project" value="UniProtKB-SubCell"/>
</dbReference>
<feature type="transmembrane region" description="Helical" evidence="17">
    <location>
        <begin position="61"/>
        <end position="81"/>
    </location>
</feature>
<comment type="catalytic activity">
    <reaction evidence="15">
        <text>13-(9Z-hexadecenoyloxy)-octadecanoate + H2O = 13-hydroxy-octadecanoate + (9Z)-hexadecenoate + H(+)</text>
        <dbReference type="Rhea" id="RHEA:52076"/>
        <dbReference type="ChEBI" id="CHEBI:15377"/>
        <dbReference type="ChEBI" id="CHEBI:15378"/>
        <dbReference type="ChEBI" id="CHEBI:32372"/>
        <dbReference type="ChEBI" id="CHEBI:136304"/>
        <dbReference type="ChEBI" id="CHEBI:136315"/>
    </reaction>
    <physiologicalReaction direction="left-to-right" evidence="15">
        <dbReference type="Rhea" id="RHEA:52077"/>
    </physiologicalReaction>
</comment>
<evidence type="ECO:0000256" key="11">
    <source>
        <dbReference type="ARBA" id="ARBA00048701"/>
    </source>
</evidence>
<comment type="catalytic activity">
    <reaction evidence="7">
        <text>12-hexadecanoyloxy-octadecanoate + H2O = 12-hydroxyoctadecanoate + hexadecanoate + H(+)</text>
        <dbReference type="Rhea" id="RHEA:52056"/>
        <dbReference type="ChEBI" id="CHEBI:7896"/>
        <dbReference type="ChEBI" id="CHEBI:15377"/>
        <dbReference type="ChEBI" id="CHEBI:15378"/>
        <dbReference type="ChEBI" id="CHEBI:83677"/>
        <dbReference type="ChEBI" id="CHEBI:84201"/>
    </reaction>
    <physiologicalReaction direction="left-to-right" evidence="7">
        <dbReference type="Rhea" id="RHEA:52057"/>
    </physiologicalReaction>
</comment>
<comment type="catalytic activity">
    <reaction evidence="1">
        <text>9-(9Z-hexadecenoyloxy)-octadecanoate + H2O = (9Z)-hexadecenoate + 9-hydroxy-octadecanoate + H(+)</text>
        <dbReference type="Rhea" id="RHEA:52068"/>
        <dbReference type="ChEBI" id="CHEBI:15377"/>
        <dbReference type="ChEBI" id="CHEBI:15378"/>
        <dbReference type="ChEBI" id="CHEBI:32372"/>
        <dbReference type="ChEBI" id="CHEBI:136286"/>
        <dbReference type="ChEBI" id="CHEBI:136309"/>
    </reaction>
    <physiologicalReaction direction="left-to-right" evidence="1">
        <dbReference type="Rhea" id="RHEA:52069"/>
    </physiologicalReaction>
</comment>
<dbReference type="InterPro" id="IPR006838">
    <property type="entry name" value="ADTRP_AIG1"/>
</dbReference>
<proteinExistence type="inferred from homology"/>
<evidence type="ECO:0000313" key="19">
    <source>
        <dbReference type="Proteomes" id="UP000494040"/>
    </source>
</evidence>
<evidence type="ECO:0000256" key="9">
    <source>
        <dbReference type="ARBA" id="ARBA00047863"/>
    </source>
</evidence>
<dbReference type="KEGG" id="clec:106670246"/>
<evidence type="ECO:0000256" key="10">
    <source>
        <dbReference type="ARBA" id="ARBA00048680"/>
    </source>
</evidence>
<dbReference type="GO" id="GO:0016020">
    <property type="term" value="C:membrane"/>
    <property type="evidence" value="ECO:0007669"/>
    <property type="project" value="InterPro"/>
</dbReference>
<dbReference type="PANTHER" id="PTHR10989:SF16">
    <property type="entry name" value="AT02829P-RELATED"/>
    <property type="match status" value="1"/>
</dbReference>
<dbReference type="EnsemblMetazoa" id="XM_024229842.1">
    <property type="protein sequence ID" value="XP_024085610.1"/>
    <property type="gene ID" value="LOC106670246"/>
</dbReference>
<evidence type="ECO:0000256" key="13">
    <source>
        <dbReference type="ARBA" id="ARBA00049221"/>
    </source>
</evidence>
<keyword evidence="4 17" id="KW-0812">Transmembrane</keyword>
<evidence type="ECO:0000256" key="1">
    <source>
        <dbReference type="ARBA" id="ARBA00000923"/>
    </source>
</evidence>
<evidence type="ECO:0008006" key="20">
    <source>
        <dbReference type="Google" id="ProtNLM"/>
    </source>
</evidence>
<feature type="transmembrane region" description="Helical" evidence="17">
    <location>
        <begin position="101"/>
        <end position="123"/>
    </location>
</feature>
<dbReference type="PANTHER" id="PTHR10989">
    <property type="entry name" value="ANDROGEN-INDUCED PROTEIN 1-RELATED"/>
    <property type="match status" value="1"/>
</dbReference>
<comment type="catalytic activity">
    <reaction evidence="10">
        <text>12-octadecanoyloxy-octadecanoate + H2O = 12-hydroxyoctadecanoate + octadecanoate + H(+)</text>
        <dbReference type="Rhea" id="RHEA:52080"/>
        <dbReference type="ChEBI" id="CHEBI:15377"/>
        <dbReference type="ChEBI" id="CHEBI:15378"/>
        <dbReference type="ChEBI" id="CHEBI:25629"/>
        <dbReference type="ChEBI" id="CHEBI:84201"/>
        <dbReference type="ChEBI" id="CHEBI:136330"/>
    </reaction>
    <physiologicalReaction direction="left-to-right" evidence="10">
        <dbReference type="Rhea" id="RHEA:52081"/>
    </physiologicalReaction>
</comment>
<comment type="catalytic activity">
    <reaction evidence="14">
        <text>13-(9Z-octadecenoyloxy)-octadecanoate + H2O = 13-hydroxy-octadecanoate + (9Z)-octadecenoate + H(+)</text>
        <dbReference type="Rhea" id="RHEA:52064"/>
        <dbReference type="ChEBI" id="CHEBI:15377"/>
        <dbReference type="ChEBI" id="CHEBI:15378"/>
        <dbReference type="ChEBI" id="CHEBI:30823"/>
        <dbReference type="ChEBI" id="CHEBI:136303"/>
        <dbReference type="ChEBI" id="CHEBI:136304"/>
    </reaction>
    <physiologicalReaction direction="left-to-right" evidence="14">
        <dbReference type="Rhea" id="RHEA:52065"/>
    </physiologicalReaction>
</comment>
<comment type="catalytic activity">
    <reaction evidence="8">
        <text>13-octadecanoyloxy-octadecanoate + H2O = 13-hydroxy-octadecanoate + octadecanoate + H(+)</text>
        <dbReference type="Rhea" id="RHEA:52084"/>
        <dbReference type="ChEBI" id="CHEBI:15377"/>
        <dbReference type="ChEBI" id="CHEBI:15378"/>
        <dbReference type="ChEBI" id="CHEBI:25629"/>
        <dbReference type="ChEBI" id="CHEBI:136304"/>
        <dbReference type="ChEBI" id="CHEBI:136335"/>
    </reaction>
    <physiologicalReaction direction="left-to-right" evidence="8">
        <dbReference type="Rhea" id="RHEA:52085"/>
    </physiologicalReaction>
</comment>
<dbReference type="OMA" id="TGIWLYP"/>
<comment type="similarity">
    <text evidence="3">Belongs to the AIG1 family.</text>
</comment>
<dbReference type="AlphaFoldDB" id="A0A8I6SRJ1"/>
<evidence type="ECO:0000256" key="5">
    <source>
        <dbReference type="ARBA" id="ARBA00022989"/>
    </source>
</evidence>
<comment type="catalytic activity">
    <reaction evidence="12">
        <text>9-(9Z-octadecenoyloxy)-octadecanoate + H2O = 9-hydroxy-octadecanoate + (9Z)-octadecenoate + H(+)</text>
        <dbReference type="Rhea" id="RHEA:52048"/>
        <dbReference type="ChEBI" id="CHEBI:15377"/>
        <dbReference type="ChEBI" id="CHEBI:15378"/>
        <dbReference type="ChEBI" id="CHEBI:30823"/>
        <dbReference type="ChEBI" id="CHEBI:136282"/>
        <dbReference type="ChEBI" id="CHEBI:136286"/>
    </reaction>
    <physiologicalReaction direction="left-to-right" evidence="12">
        <dbReference type="Rhea" id="RHEA:52049"/>
    </physiologicalReaction>
</comment>
<evidence type="ECO:0000256" key="2">
    <source>
        <dbReference type="ARBA" id="ARBA00004127"/>
    </source>
</evidence>
<keyword evidence="6 17" id="KW-0472">Membrane</keyword>
<protein>
    <recommendedName>
        <fullName evidence="20">Androgen-dependent TFPI-regulating protein</fullName>
    </recommendedName>
</protein>
<evidence type="ECO:0000256" key="12">
    <source>
        <dbReference type="ARBA" id="ARBA00048800"/>
    </source>
</evidence>
<comment type="catalytic activity">
    <reaction evidence="13">
        <text>9-octadecanoyloxy-octadecanoate + H2O = 9-hydroxy-octadecanoate + octadecanoate + H(+)</text>
        <dbReference type="Rhea" id="RHEA:52096"/>
        <dbReference type="ChEBI" id="CHEBI:15377"/>
        <dbReference type="ChEBI" id="CHEBI:15378"/>
        <dbReference type="ChEBI" id="CHEBI:25629"/>
        <dbReference type="ChEBI" id="CHEBI:136286"/>
        <dbReference type="ChEBI" id="CHEBI:136373"/>
    </reaction>
    <physiologicalReaction direction="left-to-right" evidence="13">
        <dbReference type="Rhea" id="RHEA:52097"/>
    </physiologicalReaction>
</comment>
<dbReference type="GeneID" id="106670246"/>
<evidence type="ECO:0000256" key="16">
    <source>
        <dbReference type="ARBA" id="ARBA00049428"/>
    </source>
</evidence>
<accession>A0A8I6SRJ1</accession>
<evidence type="ECO:0000256" key="7">
    <source>
        <dbReference type="ARBA" id="ARBA00047368"/>
    </source>
</evidence>
<evidence type="ECO:0000256" key="14">
    <source>
        <dbReference type="ARBA" id="ARBA00049296"/>
    </source>
</evidence>
<dbReference type="RefSeq" id="XP_024085610.1">
    <property type="nucleotide sequence ID" value="XM_024229842.1"/>
</dbReference>
<name>A0A8I6SRJ1_CIMLE</name>
<evidence type="ECO:0000313" key="18">
    <source>
        <dbReference type="EnsemblMetazoa" id="XP_024085610.1"/>
    </source>
</evidence>
<organism evidence="18 19">
    <name type="scientific">Cimex lectularius</name>
    <name type="common">Bed bug</name>
    <name type="synonym">Acanthia lectularia</name>
    <dbReference type="NCBI Taxonomy" id="79782"/>
    <lineage>
        <taxon>Eukaryota</taxon>
        <taxon>Metazoa</taxon>
        <taxon>Ecdysozoa</taxon>
        <taxon>Arthropoda</taxon>
        <taxon>Hexapoda</taxon>
        <taxon>Insecta</taxon>
        <taxon>Pterygota</taxon>
        <taxon>Neoptera</taxon>
        <taxon>Paraneoptera</taxon>
        <taxon>Hemiptera</taxon>
        <taxon>Heteroptera</taxon>
        <taxon>Panheteroptera</taxon>
        <taxon>Cimicomorpha</taxon>
        <taxon>Cimicidae</taxon>
        <taxon>Cimex</taxon>
    </lineage>
</organism>
<evidence type="ECO:0000256" key="15">
    <source>
        <dbReference type="ARBA" id="ARBA00049322"/>
    </source>
</evidence>
<keyword evidence="5 17" id="KW-1133">Transmembrane helix</keyword>
<sequence length="177" mass="20381">MVFAHFLNIFRFGQKSASKLYSVADYLFTSVATPMAFLVSIVFWVLFTIDRELVFPKVLDMVIPVWVNHSIHTFNSLIAIVDMALVNHKFSSWTSSLKGTFTYLALYAVCLYGTYFQTGIWLYPVLKEMDWPMRFAFSLSNLFIAVFMFALTKGVHKVFWGSVAPEKTKRSGKQKKK</sequence>
<reference evidence="18" key="1">
    <citation type="submission" date="2022-01" db="UniProtKB">
        <authorList>
            <consortium name="EnsemblMetazoa"/>
        </authorList>
    </citation>
    <scope>IDENTIFICATION</scope>
</reference>
<comment type="catalytic activity">
    <reaction evidence="11">
        <text>12-(9Z-octadecenoyloxy)-octadecanoate + H2O = 12-hydroxyoctadecanoate + (9Z)-octadecenoate + H(+)</text>
        <dbReference type="Rhea" id="RHEA:52060"/>
        <dbReference type="ChEBI" id="CHEBI:15377"/>
        <dbReference type="ChEBI" id="CHEBI:15378"/>
        <dbReference type="ChEBI" id="CHEBI:30823"/>
        <dbReference type="ChEBI" id="CHEBI:84201"/>
        <dbReference type="ChEBI" id="CHEBI:136302"/>
    </reaction>
    <physiologicalReaction direction="left-to-right" evidence="11">
        <dbReference type="Rhea" id="RHEA:52061"/>
    </physiologicalReaction>
</comment>
<evidence type="ECO:0000256" key="3">
    <source>
        <dbReference type="ARBA" id="ARBA00009300"/>
    </source>
</evidence>
<comment type="subcellular location">
    <subcellularLocation>
        <location evidence="2">Endomembrane system</location>
        <topology evidence="2">Multi-pass membrane protein</topology>
    </subcellularLocation>
</comment>
<evidence type="ECO:0000256" key="8">
    <source>
        <dbReference type="ARBA" id="ARBA00047427"/>
    </source>
</evidence>
<feature type="transmembrane region" description="Helical" evidence="17">
    <location>
        <begin position="26"/>
        <end position="49"/>
    </location>
</feature>